<evidence type="ECO:0000259" key="2">
    <source>
        <dbReference type="Pfam" id="PF22589"/>
    </source>
</evidence>
<dbReference type="PANTHER" id="PTHR35826">
    <property type="entry name" value="PROTEIN ATP6V1FNB-LIKE"/>
    <property type="match status" value="1"/>
</dbReference>
<evidence type="ECO:0000256" key="1">
    <source>
        <dbReference type="SAM" id="MobiDB-lite"/>
    </source>
</evidence>
<feature type="domain" description="Sperm microtubule inner protein 1 C-terminal" evidence="2">
    <location>
        <begin position="51"/>
        <end position="168"/>
    </location>
</feature>
<dbReference type="PANTHER" id="PTHR35826:SF2">
    <property type="entry name" value="PROTEIN ATP6V1FNB"/>
    <property type="match status" value="1"/>
</dbReference>
<dbReference type="Pfam" id="PF22589">
    <property type="entry name" value="SPMIP1"/>
    <property type="match status" value="1"/>
</dbReference>
<gene>
    <name evidence="3" type="primary">SPMIP1</name>
</gene>
<reference evidence="3" key="2">
    <citation type="submission" date="2025-08" db="UniProtKB">
        <authorList>
            <consortium name="Ensembl"/>
        </authorList>
    </citation>
    <scope>IDENTIFICATION</scope>
</reference>
<feature type="compositionally biased region" description="Pro residues" evidence="1">
    <location>
        <begin position="55"/>
        <end position="69"/>
    </location>
</feature>
<dbReference type="InterPro" id="IPR054323">
    <property type="entry name" value="SPMIP1_C"/>
</dbReference>
<dbReference type="Ensembl" id="ENSBIXT00005050772.1">
    <property type="protein sequence ID" value="ENSBIXP00005041295.1"/>
    <property type="gene ID" value="ENSBIXG00005024258.1"/>
</dbReference>
<evidence type="ECO:0000313" key="3">
    <source>
        <dbReference type="Ensembl" id="ENSBIXP00005041295.1"/>
    </source>
</evidence>
<protein>
    <submittedName>
        <fullName evidence="3">Sperm microtubule inner protein 1</fullName>
    </submittedName>
</protein>
<feature type="region of interest" description="Disordered" evidence="1">
    <location>
        <begin position="54"/>
        <end position="77"/>
    </location>
</feature>
<reference evidence="3 4" key="1">
    <citation type="submission" date="2018-11" db="EMBL/GenBank/DDBJ databases">
        <title>Haplotype-resolved cattle genomes.</title>
        <authorList>
            <person name="Low W.Y."/>
            <person name="Tearle R."/>
            <person name="Bickhart D.M."/>
            <person name="Rosen B.D."/>
            <person name="Koren S."/>
            <person name="Rhie A."/>
            <person name="Hiendleder S."/>
            <person name="Phillippy A.M."/>
            <person name="Smith T.P.L."/>
            <person name="Williams J.L."/>
        </authorList>
    </citation>
    <scope>NUCLEOTIDE SEQUENCE [LARGE SCALE GENOMIC DNA]</scope>
</reference>
<sequence>MSRQLSMDTVRQNFWKEEYLREKMLRCEWHHKYGSLVKAKQKAKAAARLPLKLPTLPPKAPLSPPPTPKAVPSRASSPALEAPIQSEMYPVPPATRALLYEGISHDFQGRYRYLSTRKLDVPEKRYLFPITTNFTYGWQLGEPPVKQELVSCKMCRIESFFRKNGAFSLLDPRDLAL</sequence>
<dbReference type="GeneTree" id="ENSGT00390000003224"/>
<dbReference type="AlphaFoldDB" id="A0A4W2IE14"/>
<evidence type="ECO:0000313" key="4">
    <source>
        <dbReference type="Proteomes" id="UP000429181"/>
    </source>
</evidence>
<name>A0A4W2IE14_BOBOX</name>
<proteinExistence type="predicted"/>
<organism evidence="3 4">
    <name type="scientific">Bos indicus x Bos taurus</name>
    <name type="common">Hybrid cattle</name>
    <dbReference type="NCBI Taxonomy" id="30522"/>
    <lineage>
        <taxon>Eukaryota</taxon>
        <taxon>Metazoa</taxon>
        <taxon>Chordata</taxon>
        <taxon>Craniata</taxon>
        <taxon>Vertebrata</taxon>
        <taxon>Euteleostomi</taxon>
        <taxon>Mammalia</taxon>
        <taxon>Eutheria</taxon>
        <taxon>Laurasiatheria</taxon>
        <taxon>Artiodactyla</taxon>
        <taxon>Ruminantia</taxon>
        <taxon>Pecora</taxon>
        <taxon>Bovidae</taxon>
        <taxon>Bovinae</taxon>
        <taxon>Bos</taxon>
    </lineage>
</organism>
<accession>A0A4W2IE14</accession>
<dbReference type="Proteomes" id="UP000429181">
    <property type="component" value="Chromosome 4"/>
</dbReference>